<accession>A0A7I7XHH7</accession>
<feature type="domain" description="Histidine kinase/HSP90-like ATPase" evidence="2">
    <location>
        <begin position="18"/>
        <end position="138"/>
    </location>
</feature>
<dbReference type="AlphaFoldDB" id="A0A7I7XHH7"/>
<dbReference type="PANTHER" id="PTHR35526:SF3">
    <property type="entry name" value="ANTI-SIGMA-F FACTOR RSBW"/>
    <property type="match status" value="1"/>
</dbReference>
<dbReference type="GO" id="GO:0004674">
    <property type="term" value="F:protein serine/threonine kinase activity"/>
    <property type="evidence" value="ECO:0007669"/>
    <property type="project" value="UniProtKB-KW"/>
</dbReference>
<evidence type="ECO:0000313" key="3">
    <source>
        <dbReference type="EMBL" id="BBZ28649.1"/>
    </source>
</evidence>
<dbReference type="EMBL" id="AP022610">
    <property type="protein sequence ID" value="BBZ28649.1"/>
    <property type="molecule type" value="Genomic_DNA"/>
</dbReference>
<evidence type="ECO:0000256" key="1">
    <source>
        <dbReference type="ARBA" id="ARBA00022527"/>
    </source>
</evidence>
<dbReference type="CDD" id="cd16936">
    <property type="entry name" value="HATPase_RsbW-like"/>
    <property type="match status" value="1"/>
</dbReference>
<dbReference type="KEGG" id="mmag:MMAD_29440"/>
<evidence type="ECO:0000313" key="4">
    <source>
        <dbReference type="Proteomes" id="UP000466517"/>
    </source>
</evidence>
<organism evidence="3 4">
    <name type="scientific">Mycolicibacterium madagascariense</name>
    <dbReference type="NCBI Taxonomy" id="212765"/>
    <lineage>
        <taxon>Bacteria</taxon>
        <taxon>Bacillati</taxon>
        <taxon>Actinomycetota</taxon>
        <taxon>Actinomycetes</taxon>
        <taxon>Mycobacteriales</taxon>
        <taxon>Mycobacteriaceae</taxon>
        <taxon>Mycolicibacterium</taxon>
    </lineage>
</organism>
<dbReference type="Gene3D" id="3.30.565.10">
    <property type="entry name" value="Histidine kinase-like ATPase, C-terminal domain"/>
    <property type="match status" value="1"/>
</dbReference>
<dbReference type="InterPro" id="IPR050267">
    <property type="entry name" value="Anti-sigma-factor_SerPK"/>
</dbReference>
<dbReference type="PANTHER" id="PTHR35526">
    <property type="entry name" value="ANTI-SIGMA-F FACTOR RSBW-RELATED"/>
    <property type="match status" value="1"/>
</dbReference>
<dbReference type="Proteomes" id="UP000466517">
    <property type="component" value="Chromosome"/>
</dbReference>
<keyword evidence="1" id="KW-0808">Transferase</keyword>
<dbReference type="InterPro" id="IPR003594">
    <property type="entry name" value="HATPase_dom"/>
</dbReference>
<evidence type="ECO:0000259" key="2">
    <source>
        <dbReference type="Pfam" id="PF13581"/>
    </source>
</evidence>
<reference evidence="3 4" key="1">
    <citation type="journal article" date="2019" name="Emerg. Microbes Infect.">
        <title>Comprehensive subspecies identification of 175 nontuberculous mycobacteria species based on 7547 genomic profiles.</title>
        <authorList>
            <person name="Matsumoto Y."/>
            <person name="Kinjo T."/>
            <person name="Motooka D."/>
            <person name="Nabeya D."/>
            <person name="Jung N."/>
            <person name="Uechi K."/>
            <person name="Horii T."/>
            <person name="Iida T."/>
            <person name="Fujita J."/>
            <person name="Nakamura S."/>
        </authorList>
    </citation>
    <scope>NUCLEOTIDE SEQUENCE [LARGE SCALE GENOMIC DNA]</scope>
    <source>
        <strain evidence="3 4">JCM 13574</strain>
    </source>
</reference>
<keyword evidence="1" id="KW-0723">Serine/threonine-protein kinase</keyword>
<dbReference type="InterPro" id="IPR036890">
    <property type="entry name" value="HATPase_C_sf"/>
</dbReference>
<gene>
    <name evidence="3" type="ORF">MMAD_29440</name>
</gene>
<name>A0A7I7XHH7_9MYCO</name>
<dbReference type="Pfam" id="PF13581">
    <property type="entry name" value="HATPase_c_2"/>
    <property type="match status" value="1"/>
</dbReference>
<proteinExistence type="predicted"/>
<keyword evidence="1" id="KW-0418">Kinase</keyword>
<dbReference type="RefSeq" id="WP_246240702.1">
    <property type="nucleotide sequence ID" value="NZ_AP022610.1"/>
</dbReference>
<protein>
    <submittedName>
        <fullName evidence="3">Anti-sigma regulatory factor</fullName>
    </submittedName>
</protein>
<sequence length="144" mass="15741">MPKAATTHAERFERIGVRADPRLATQTRDEFGWWVQRTFDLDADRVGDLLLATYEAMANSAEFAYLSAGATGTMDLTASYDPVESTLSVTISDRGQWRTAAPAPGDRRRGRGIGLMTALADHASIQTSLNGTTVRLSWGGVHRR</sequence>
<keyword evidence="4" id="KW-1185">Reference proteome</keyword>